<evidence type="ECO:0000313" key="3">
    <source>
        <dbReference type="Proteomes" id="UP000005845"/>
    </source>
</evidence>
<proteinExistence type="predicted"/>
<dbReference type="Proteomes" id="UP000005845">
    <property type="component" value="Unassembled WGS sequence"/>
</dbReference>
<dbReference type="Pfam" id="PF13738">
    <property type="entry name" value="Pyr_redox_3"/>
    <property type="match status" value="1"/>
</dbReference>
<evidence type="ECO:0000256" key="1">
    <source>
        <dbReference type="ARBA" id="ARBA00023002"/>
    </source>
</evidence>
<accession>H5U7A8</accession>
<dbReference type="GO" id="GO:0050660">
    <property type="term" value="F:flavin adenine dinucleotide binding"/>
    <property type="evidence" value="ECO:0007669"/>
    <property type="project" value="TreeGrafter"/>
</dbReference>
<dbReference type="InterPro" id="IPR036188">
    <property type="entry name" value="FAD/NAD-bd_sf"/>
</dbReference>
<evidence type="ECO:0000313" key="2">
    <source>
        <dbReference type="EMBL" id="GAB41616.1"/>
    </source>
</evidence>
<dbReference type="PRINTS" id="PR00469">
    <property type="entry name" value="PNDRDTASEII"/>
</dbReference>
<reference evidence="2 3" key="1">
    <citation type="submission" date="2012-02" db="EMBL/GenBank/DDBJ databases">
        <title>Whole genome shotgun sequence of Gordonia sputi NBRC 100414.</title>
        <authorList>
            <person name="Yoshida I."/>
            <person name="Hosoyama A."/>
            <person name="Tsuchikane K."/>
            <person name="Katsumata H."/>
            <person name="Yamazaki S."/>
            <person name="Fujita N."/>
        </authorList>
    </citation>
    <scope>NUCLEOTIDE SEQUENCE [LARGE SCALE GENOMIC DNA]</scope>
    <source>
        <strain evidence="2 3">NBRC 100414</strain>
    </source>
</reference>
<dbReference type="PANTHER" id="PTHR43539:SF78">
    <property type="entry name" value="FLAVIN-CONTAINING MONOOXYGENASE"/>
    <property type="match status" value="1"/>
</dbReference>
<sequence length="403" mass="43454">MSSPSLSSESAIPDVHESVAQEPDAFSDVLVIGGGQAGLSAAYFLQRFGLGDRYQLLDHSPRPGGAWQFRWPTLTLSGTNRVHDLPGYGLAEAVGIDRGEFPASSVVPEYFAKYENRFGLRVRRPVDVRSVERDGEGFRVTLGGRLRGREIAARTLINATGTWERPFIPHIPGAADFRGRQLHTHDYTGPEEFAGQRVLVVGAGISAVQLLIEIARRAPGVQTFWCSRTEPRFDSNPFSPELGRQAVARVERRVRAGLPPTSVVSVTGLALTPTIEAAQRDGILDNWRPMFTRITETGVCWDCTGGADGDRANGGSPVAAGEQLDVDVIFWNTGFRSALDHLSPLHLRGPGGGIVMTGRLATTVADDPRIQLLGYGPSASTIGANRAGREAARNVVEILDAQP</sequence>
<protein>
    <submittedName>
        <fullName evidence="2">Putative oxidoreductase</fullName>
    </submittedName>
</protein>
<dbReference type="GO" id="GO:0004497">
    <property type="term" value="F:monooxygenase activity"/>
    <property type="evidence" value="ECO:0007669"/>
    <property type="project" value="TreeGrafter"/>
</dbReference>
<dbReference type="EMBL" id="BAFC01000139">
    <property type="protein sequence ID" value="GAB41616.1"/>
    <property type="molecule type" value="Genomic_DNA"/>
</dbReference>
<dbReference type="PANTHER" id="PTHR43539">
    <property type="entry name" value="FLAVIN-BINDING MONOOXYGENASE-LIKE PROTEIN (AFU_ORTHOLOGUE AFUA_4G09220)"/>
    <property type="match status" value="1"/>
</dbReference>
<organism evidence="2 3">
    <name type="scientific">Gordonia sputi NBRC 100414</name>
    <dbReference type="NCBI Taxonomy" id="1089453"/>
    <lineage>
        <taxon>Bacteria</taxon>
        <taxon>Bacillati</taxon>
        <taxon>Actinomycetota</taxon>
        <taxon>Actinomycetes</taxon>
        <taxon>Mycobacteriales</taxon>
        <taxon>Gordoniaceae</taxon>
        <taxon>Gordonia</taxon>
    </lineage>
</organism>
<dbReference type="InterPro" id="IPR050982">
    <property type="entry name" value="Auxin_biosynth/cation_transpt"/>
</dbReference>
<gene>
    <name evidence="2" type="ORF">GOSPT_141_00140</name>
</gene>
<name>H5U7A8_9ACTN</name>
<dbReference type="SUPFAM" id="SSF51905">
    <property type="entry name" value="FAD/NAD(P)-binding domain"/>
    <property type="match status" value="2"/>
</dbReference>
<keyword evidence="3" id="KW-1185">Reference proteome</keyword>
<dbReference type="AlphaFoldDB" id="H5U7A8"/>
<dbReference type="Gene3D" id="3.50.50.60">
    <property type="entry name" value="FAD/NAD(P)-binding domain"/>
    <property type="match status" value="1"/>
</dbReference>
<keyword evidence="1" id="KW-0560">Oxidoreductase</keyword>
<dbReference type="eggNOG" id="COG2072">
    <property type="taxonomic scope" value="Bacteria"/>
</dbReference>
<dbReference type="PRINTS" id="PR00368">
    <property type="entry name" value="FADPNR"/>
</dbReference>
<comment type="caution">
    <text evidence="2">The sequence shown here is derived from an EMBL/GenBank/DDBJ whole genome shotgun (WGS) entry which is preliminary data.</text>
</comment>